<dbReference type="Pfam" id="PF13434">
    <property type="entry name" value="Lys_Orn_oxgnase"/>
    <property type="match status" value="1"/>
</dbReference>
<keyword evidence="6" id="KW-0285">Flavoprotein</keyword>
<dbReference type="PANTHER" id="PTHR42802">
    <property type="entry name" value="MONOOXYGENASE"/>
    <property type="match status" value="1"/>
</dbReference>
<evidence type="ECO:0000256" key="9">
    <source>
        <dbReference type="ARBA" id="ARBA00023002"/>
    </source>
</evidence>
<dbReference type="InterPro" id="IPR036188">
    <property type="entry name" value="FAD/NAD-bd_sf"/>
</dbReference>
<evidence type="ECO:0000256" key="1">
    <source>
        <dbReference type="ARBA" id="ARBA00001974"/>
    </source>
</evidence>
<keyword evidence="7" id="KW-0274">FAD</keyword>
<keyword evidence="8" id="KW-0521">NADP</keyword>
<proteinExistence type="inferred from homology"/>
<evidence type="ECO:0000256" key="5">
    <source>
        <dbReference type="ARBA" id="ARBA00016406"/>
    </source>
</evidence>
<protein>
    <recommendedName>
        <fullName evidence="5">L-lysine N6-monooxygenase MbtG</fullName>
        <ecNumber evidence="4">1.14.13.59</ecNumber>
    </recommendedName>
    <alternativeName>
        <fullName evidence="14">Lysine 6-N-hydroxylase</fullName>
    </alternativeName>
    <alternativeName>
        <fullName evidence="13">Lysine N6-hydroxylase</fullName>
    </alternativeName>
    <alternativeName>
        <fullName evidence="11">Lysine-N-oxygenase</fullName>
    </alternativeName>
    <alternativeName>
        <fullName evidence="12">Mycobactin synthase protein G</fullName>
    </alternativeName>
</protein>
<reference evidence="17" key="1">
    <citation type="submission" date="2023-07" db="EMBL/GenBank/DDBJ databases">
        <title>Draft genome sequence of the endophytic actinobacterium Streptomyces justiciae WPN32, a potential antibiotic producer.</title>
        <authorList>
            <person name="Yasawong M."/>
            <person name="Pana W."/>
            <person name="Ganta P."/>
            <person name="Santapan N."/>
            <person name="Songngamsuk T."/>
            <person name="Phatcharaharikarn M."/>
            <person name="Kerdtoob S."/>
            <person name="Nantapong N."/>
        </authorList>
    </citation>
    <scope>NUCLEOTIDE SEQUENCE [LARGE SCALE GENOMIC DNA]</scope>
    <source>
        <strain evidence="17">WPN32</strain>
    </source>
</reference>
<evidence type="ECO:0000256" key="8">
    <source>
        <dbReference type="ARBA" id="ARBA00022857"/>
    </source>
</evidence>
<comment type="catalytic activity">
    <reaction evidence="15">
        <text>L-lysine + NADPH + O2 = N(6)-hydroxy-L-lysine + NADP(+) + H2O</text>
        <dbReference type="Rhea" id="RHEA:23228"/>
        <dbReference type="ChEBI" id="CHEBI:15377"/>
        <dbReference type="ChEBI" id="CHEBI:15379"/>
        <dbReference type="ChEBI" id="CHEBI:32551"/>
        <dbReference type="ChEBI" id="CHEBI:57783"/>
        <dbReference type="ChEBI" id="CHEBI:57820"/>
        <dbReference type="ChEBI" id="CHEBI:58349"/>
        <dbReference type="EC" id="1.14.13.59"/>
    </reaction>
</comment>
<dbReference type="Gene3D" id="3.50.50.60">
    <property type="entry name" value="FAD/NAD(P)-binding domain"/>
    <property type="match status" value="1"/>
</dbReference>
<dbReference type="InterPro" id="IPR025700">
    <property type="entry name" value="Lys/Orn_oxygenase"/>
</dbReference>
<evidence type="ECO:0000256" key="13">
    <source>
        <dbReference type="ARBA" id="ARBA00032493"/>
    </source>
</evidence>
<gene>
    <name evidence="16" type="ORF">RQC66_40235</name>
</gene>
<sequence length="434" mass="48404">MSMSSYDVHDLVVAGFGPSGIALAAAVEDHDDAHGGVLSARYLEKAADSAWQPNLVLPGTDIQHHFLRDFATPRDPRSRFGFPSYLHQTGRFYPFTLMGGYPSRLEWSDYVQWAAGQVRGRVDYHREVLSVEPVVGDDGRVRSARVVSRDPRDGSVHRVEGRNIALATGHEAYVPEVFRPALGERVFHASKLLPSLAGLGRLDRVAVIGAGQTAGEIVLHLAGLHPDAHIHSLVRHAGFRMYELGHFSNEVYFPDETDYFYALGDEERERALNQARATNYAAVDPDVSTGLYQAVYQDRLTGRQRLHMHRRTDVREVSVMGDVVRLETEEVFTGERSVIEADAVIVCTGYREAAFPRQLEAFKPYLKFDAQGRPDVTRAYRAETTDDCEVGLYLDGLTEWRHGIGSATSFSQMAAKADTIHRDLRSRLRQPVAA</sequence>
<evidence type="ECO:0000256" key="4">
    <source>
        <dbReference type="ARBA" id="ARBA00013076"/>
    </source>
</evidence>
<evidence type="ECO:0000256" key="11">
    <source>
        <dbReference type="ARBA" id="ARBA00029939"/>
    </source>
</evidence>
<dbReference type="PRINTS" id="PR00411">
    <property type="entry name" value="PNDRDTASEI"/>
</dbReference>
<evidence type="ECO:0000256" key="12">
    <source>
        <dbReference type="ARBA" id="ARBA00031158"/>
    </source>
</evidence>
<dbReference type="RefSeq" id="WP_314207175.1">
    <property type="nucleotide sequence ID" value="NZ_JAVTLL010000041.1"/>
</dbReference>
<evidence type="ECO:0000256" key="14">
    <source>
        <dbReference type="ARBA" id="ARBA00032738"/>
    </source>
</evidence>
<dbReference type="EMBL" id="JAVTLL010000041">
    <property type="protein sequence ID" value="MDT7846965.1"/>
    <property type="molecule type" value="Genomic_DNA"/>
</dbReference>
<dbReference type="Proteomes" id="UP001257948">
    <property type="component" value="Unassembled WGS sequence"/>
</dbReference>
<evidence type="ECO:0000256" key="6">
    <source>
        <dbReference type="ARBA" id="ARBA00022630"/>
    </source>
</evidence>
<dbReference type="PRINTS" id="PR00368">
    <property type="entry name" value="FADPNR"/>
</dbReference>
<keyword evidence="17" id="KW-1185">Reference proteome</keyword>
<dbReference type="GO" id="GO:0004497">
    <property type="term" value="F:monooxygenase activity"/>
    <property type="evidence" value="ECO:0007669"/>
    <property type="project" value="UniProtKB-KW"/>
</dbReference>
<comment type="cofactor">
    <cofactor evidence="1">
        <name>FAD</name>
        <dbReference type="ChEBI" id="CHEBI:57692"/>
    </cofactor>
</comment>
<evidence type="ECO:0000256" key="10">
    <source>
        <dbReference type="ARBA" id="ARBA00023033"/>
    </source>
</evidence>
<keyword evidence="10 16" id="KW-0503">Monooxygenase</keyword>
<evidence type="ECO:0000313" key="16">
    <source>
        <dbReference type="EMBL" id="MDT7846965.1"/>
    </source>
</evidence>
<evidence type="ECO:0000256" key="7">
    <source>
        <dbReference type="ARBA" id="ARBA00022827"/>
    </source>
</evidence>
<evidence type="ECO:0000256" key="3">
    <source>
        <dbReference type="ARBA" id="ARBA00007588"/>
    </source>
</evidence>
<dbReference type="PROSITE" id="PS01003">
    <property type="entry name" value="TCTP_2"/>
    <property type="match status" value="1"/>
</dbReference>
<keyword evidence="9" id="KW-0560">Oxidoreductase</keyword>
<dbReference type="PANTHER" id="PTHR42802:SF1">
    <property type="entry name" value="L-ORNITHINE N(5)-MONOOXYGENASE"/>
    <property type="match status" value="1"/>
</dbReference>
<evidence type="ECO:0000256" key="2">
    <source>
        <dbReference type="ARBA" id="ARBA00004924"/>
    </source>
</evidence>
<dbReference type="EC" id="1.14.13.59" evidence="4"/>
<name>A0ABU3M630_9ACTN</name>
<comment type="similarity">
    <text evidence="3">Belongs to the lysine N(6)-hydroxylase/L-ornithine N(5)-oxygenase family.</text>
</comment>
<dbReference type="SUPFAM" id="SSF51905">
    <property type="entry name" value="FAD/NAD(P)-binding domain"/>
    <property type="match status" value="1"/>
</dbReference>
<evidence type="ECO:0000313" key="17">
    <source>
        <dbReference type="Proteomes" id="UP001257948"/>
    </source>
</evidence>
<dbReference type="InterPro" id="IPR018103">
    <property type="entry name" value="Translation_control_tumour_CS"/>
</dbReference>
<comment type="caution">
    <text evidence="16">The sequence shown here is derived from an EMBL/GenBank/DDBJ whole genome shotgun (WGS) entry which is preliminary data.</text>
</comment>
<evidence type="ECO:0000256" key="15">
    <source>
        <dbReference type="ARBA" id="ARBA00048407"/>
    </source>
</evidence>
<comment type="pathway">
    <text evidence="2">Siderophore biosynthesis.</text>
</comment>
<accession>A0ABU3M630</accession>
<organism evidence="16 17">
    <name type="scientific">Streptomyces justiciae</name>
    <dbReference type="NCBI Taxonomy" id="2780140"/>
    <lineage>
        <taxon>Bacteria</taxon>
        <taxon>Bacillati</taxon>
        <taxon>Actinomycetota</taxon>
        <taxon>Actinomycetes</taxon>
        <taxon>Kitasatosporales</taxon>
        <taxon>Streptomycetaceae</taxon>
        <taxon>Streptomyces</taxon>
    </lineage>
</organism>